<evidence type="ECO:0000313" key="1">
    <source>
        <dbReference type="EMBL" id="ALS54315.1"/>
    </source>
</evidence>
<proteinExistence type="predicted"/>
<name>A0A159D7F0_9NIDO</name>
<protein>
    <submittedName>
        <fullName evidence="1">GP4 protein</fullName>
    </submittedName>
</protein>
<sequence length="168" mass="17722">MEQSQLLLFILFGSVAVGSSSTTTPPSGTGNRSDPYRHHVCVPCSTTPLANQTGLSFSRNESVFSGGCATLIHAGVSKFTETALFSTNAFSVLHLLECITESLATNGSFFCSNGTEAVACDNSNLTVIAFCHNTTLAVEPHHPLAAIEWAAALYTAITLVGIFTLNYV</sequence>
<accession>A0A159D7F0</accession>
<dbReference type="InterPro" id="IPR003412">
    <property type="entry name" value="Arteri_GP4"/>
</dbReference>
<dbReference type="GO" id="GO:0019031">
    <property type="term" value="C:viral envelope"/>
    <property type="evidence" value="ECO:0007669"/>
    <property type="project" value="InterPro"/>
</dbReference>
<evidence type="ECO:0000313" key="2">
    <source>
        <dbReference type="Proteomes" id="UP000103381"/>
    </source>
</evidence>
<organism evidence="1 2">
    <name type="scientific">Free State vervet virus</name>
    <dbReference type="NCBI Taxonomy" id="1737586"/>
    <lineage>
        <taxon>Viruses</taxon>
        <taxon>Riboviria</taxon>
        <taxon>Orthornavirae</taxon>
        <taxon>Pisuviricota</taxon>
        <taxon>Pisoniviricetes</taxon>
        <taxon>Nidovirales</taxon>
        <taxon>Arnidovirineae</taxon>
        <taxon>Arteriviridae</taxon>
        <taxon>Simarterivirinae</taxon>
        <taxon>Epsilonarterivirus</taxon>
        <taxon>Sheartevirus</taxon>
        <taxon>Epsilonarterivirus safriver</taxon>
    </lineage>
</organism>
<dbReference type="EMBL" id="KR862308">
    <property type="protein sequence ID" value="ALS54315.1"/>
    <property type="molecule type" value="Genomic_RNA"/>
</dbReference>
<reference evidence="1 2" key="1">
    <citation type="journal article" date="2016" name="J. Virol.">
        <title>Arteriviruses, Pegiviruses, and Lentiviruses Are Common among Wild African Monkeys.</title>
        <authorList>
            <person name="Bailey A."/>
            <person name="Heimbruch K."/>
        </authorList>
    </citation>
    <scope>NUCLEOTIDE SEQUENCE [LARGE SCALE GENOMIC DNA]</scope>
    <source>
        <strain evidence="1">VSAJ1015</strain>
    </source>
</reference>
<dbReference type="Proteomes" id="UP000103381">
    <property type="component" value="Genome"/>
</dbReference>
<dbReference type="Pfam" id="PF02497">
    <property type="entry name" value="Arteri_GP4"/>
    <property type="match status" value="1"/>
</dbReference>